<dbReference type="AlphaFoldDB" id="A0A662DI64"/>
<dbReference type="PANTHER" id="PTHR33055:SF13">
    <property type="entry name" value="TRANSPOSASE"/>
    <property type="match status" value="1"/>
</dbReference>
<reference evidence="2 3" key="1">
    <citation type="submission" date="2018-06" db="EMBL/GenBank/DDBJ databases">
        <title>Extensive metabolic versatility and redundancy in microbially diverse, dynamic hydrothermal sediments.</title>
        <authorList>
            <person name="Dombrowski N."/>
            <person name="Teske A."/>
            <person name="Baker B.J."/>
        </authorList>
    </citation>
    <scope>NUCLEOTIDE SEQUENCE [LARGE SCALE GENOMIC DNA]</scope>
    <source>
        <strain evidence="2">B19_G9</strain>
    </source>
</reference>
<dbReference type="GO" id="GO:0006313">
    <property type="term" value="P:DNA transposition"/>
    <property type="evidence" value="ECO:0007669"/>
    <property type="project" value="InterPro"/>
</dbReference>
<protein>
    <recommendedName>
        <fullName evidence="1">Transposase IS116/IS110/IS902 C-terminal domain-containing protein</fullName>
    </recommendedName>
</protein>
<name>A0A662DI64_UNCAE</name>
<proteinExistence type="predicted"/>
<accession>A0A662DI64</accession>
<dbReference type="GO" id="GO:0004803">
    <property type="term" value="F:transposase activity"/>
    <property type="evidence" value="ECO:0007669"/>
    <property type="project" value="InterPro"/>
</dbReference>
<gene>
    <name evidence="2" type="ORF">DRI96_02075</name>
</gene>
<dbReference type="InterPro" id="IPR003346">
    <property type="entry name" value="Transposase_20"/>
</dbReference>
<feature type="domain" description="Transposase IS116/IS110/IS902 C-terminal" evidence="1">
    <location>
        <begin position="8"/>
        <end position="92"/>
    </location>
</feature>
<evidence type="ECO:0000313" key="2">
    <source>
        <dbReference type="EMBL" id="RLE14011.1"/>
    </source>
</evidence>
<evidence type="ECO:0000313" key="3">
    <source>
        <dbReference type="Proteomes" id="UP000267654"/>
    </source>
</evidence>
<dbReference type="Proteomes" id="UP000267654">
    <property type="component" value="Unassembled WGS sequence"/>
</dbReference>
<comment type="caution">
    <text evidence="2">The sequence shown here is derived from an EMBL/GenBank/DDBJ whole genome shotgun (WGS) entry which is preliminary data.</text>
</comment>
<dbReference type="GO" id="GO:0003677">
    <property type="term" value="F:DNA binding"/>
    <property type="evidence" value="ECO:0007669"/>
    <property type="project" value="InterPro"/>
</dbReference>
<dbReference type="InterPro" id="IPR047650">
    <property type="entry name" value="Transpos_IS110"/>
</dbReference>
<dbReference type="Pfam" id="PF02371">
    <property type="entry name" value="Transposase_20"/>
    <property type="match status" value="1"/>
</dbReference>
<dbReference type="EMBL" id="QMQB01000058">
    <property type="protein sequence ID" value="RLE14011.1"/>
    <property type="molecule type" value="Genomic_DNA"/>
</dbReference>
<organism evidence="2 3">
    <name type="scientific">Aerophobetes bacterium</name>
    <dbReference type="NCBI Taxonomy" id="2030807"/>
    <lineage>
        <taxon>Bacteria</taxon>
        <taxon>Candidatus Aerophobota</taxon>
    </lineage>
</organism>
<evidence type="ECO:0000259" key="1">
    <source>
        <dbReference type="Pfam" id="PF02371"/>
    </source>
</evidence>
<dbReference type="PANTHER" id="PTHR33055">
    <property type="entry name" value="TRANSPOSASE FOR INSERTION SEQUENCE ELEMENT IS1111A"/>
    <property type="match status" value="1"/>
</dbReference>
<sequence>MSSTSGVILTTIPGVGFITAAEITSGIGNINQFKSADQLVCYCGLIPTSYSSGTFTSTRNRMAKRGQTSLAHIFYQTALTSLRCNPVLREYYLKKLSEGKPRKIAVVACARKLVRIVYSMLKSN</sequence>